<evidence type="ECO:0000256" key="2">
    <source>
        <dbReference type="ARBA" id="ARBA00022741"/>
    </source>
</evidence>
<evidence type="ECO:0000313" key="6">
    <source>
        <dbReference type="EMBL" id="CEF57463.1"/>
    </source>
</evidence>
<evidence type="ECO:0000259" key="4">
    <source>
        <dbReference type="SMART" id="SM00382"/>
    </source>
</evidence>
<evidence type="ECO:0000256" key="3">
    <source>
        <dbReference type="ARBA" id="ARBA00022840"/>
    </source>
</evidence>
<reference evidence="7" key="2">
    <citation type="submission" date="2014-09" db="EMBL/GenBank/DDBJ databases">
        <authorList>
            <person name="Illeghems K.G."/>
        </authorList>
    </citation>
    <scope>NUCLEOTIDE SEQUENCE [LARGE SCALE GENOMIC DNA]</scope>
    <source>
        <strain evidence="7">LMG 23848T</strain>
        <plasmid evidence="7">1P</plasmid>
    </source>
</reference>
<dbReference type="InterPro" id="IPR027417">
    <property type="entry name" value="P-loop_NTPase"/>
</dbReference>
<evidence type="ECO:0000313" key="7">
    <source>
        <dbReference type="Proteomes" id="UP000068250"/>
    </source>
</evidence>
<accession>A0A0U4YFM2</accession>
<geneLocation type="plasmid" evidence="7">
    <name>1P</name>
</geneLocation>
<dbReference type="PATRIC" id="fig|431306.5.peg.1943"/>
<dbReference type="AlphaFoldDB" id="A0A0U4YFM2"/>
<keyword evidence="3" id="KW-0067">ATP-binding</keyword>
<dbReference type="InterPro" id="IPR047661">
    <property type="entry name" value="IstB"/>
</dbReference>
<sequence>MTSCEGTAAMRHDPAAASLVVMLRGLRMYGMSQATADLIEQGAPAFEAAIPILSQLLKAELAEREVRSIAYQTKTARFPAYKDLSGFSFADTQVNEPMIRQLHSGDFIERAENVVLIGGPGTGKTHLATALAIQAITHHRKKARFWSTVDLVNALEQEKTANRAGQIADRLLRLDLVILDELGYLPFSASGGALLFHLLSRLYERTSVIITTNLSFSEWGDVFGDPKMTTALLDRLTHHCHILETGNDSYRFRASTAASKNRKDRSSS</sequence>
<organism evidence="6 7">
    <name type="scientific">Acetobacter ghanensis</name>
    <dbReference type="NCBI Taxonomy" id="431306"/>
    <lineage>
        <taxon>Bacteria</taxon>
        <taxon>Pseudomonadati</taxon>
        <taxon>Pseudomonadota</taxon>
        <taxon>Alphaproteobacteria</taxon>
        <taxon>Acetobacterales</taxon>
        <taxon>Acetobacteraceae</taxon>
        <taxon>Acetobacter</taxon>
    </lineage>
</organism>
<evidence type="ECO:0000256" key="1">
    <source>
        <dbReference type="ARBA" id="ARBA00008059"/>
    </source>
</evidence>
<dbReference type="Pfam" id="PF01695">
    <property type="entry name" value="IstB_IS21"/>
    <property type="match status" value="1"/>
</dbReference>
<dbReference type="InterPro" id="IPR028350">
    <property type="entry name" value="DNAC/IstB-like"/>
</dbReference>
<evidence type="ECO:0000313" key="5">
    <source>
        <dbReference type="EMBL" id="CEF56299.1"/>
    </source>
</evidence>
<dbReference type="PANTHER" id="PTHR30050">
    <property type="entry name" value="CHROMOSOMAL REPLICATION INITIATOR PROTEIN DNAA"/>
    <property type="match status" value="1"/>
</dbReference>
<dbReference type="PIRSF" id="PIRSF003073">
    <property type="entry name" value="DNAC_TnpB_IstB"/>
    <property type="match status" value="1"/>
</dbReference>
<dbReference type="Proteomes" id="UP000068250">
    <property type="component" value="Plasmid 1P"/>
</dbReference>
<reference evidence="6" key="1">
    <citation type="submission" date="2014-09" db="EMBL/GenBank/DDBJ databases">
        <authorList>
            <person name="Magalhaes I.L.F."/>
            <person name="Oliveira U."/>
            <person name="Santos F.R."/>
            <person name="Vidigal T.H.D.A."/>
            <person name="Brescovit A.D."/>
            <person name="Santos A.J."/>
        </authorList>
    </citation>
    <scope>NUCLEOTIDE SEQUENCE</scope>
    <source>
        <strain evidence="6">LMG 23848T</strain>
    </source>
</reference>
<dbReference type="NCBIfam" id="NF038214">
    <property type="entry name" value="IS21_help_AAA"/>
    <property type="match status" value="1"/>
</dbReference>
<keyword evidence="2" id="KW-0547">Nucleotide-binding</keyword>
<comment type="similarity">
    <text evidence="1">Belongs to the IS21/IS1162 putative ATP-binding protein family.</text>
</comment>
<dbReference type="PANTHER" id="PTHR30050:SF4">
    <property type="entry name" value="ATP-BINDING PROTEIN RV3427C IN INSERTION SEQUENCE-RELATED"/>
    <property type="match status" value="1"/>
</dbReference>
<dbReference type="Proteomes" id="UP000068250">
    <property type="component" value="Chromosome I"/>
</dbReference>
<feature type="domain" description="AAA+ ATPase" evidence="4">
    <location>
        <begin position="110"/>
        <end position="243"/>
    </location>
</feature>
<name>A0A0U4YFM2_9PROT</name>
<dbReference type="CDD" id="cd00009">
    <property type="entry name" value="AAA"/>
    <property type="match status" value="1"/>
</dbReference>
<dbReference type="STRING" id="431306.AGA_1893"/>
<dbReference type="Gene3D" id="3.40.50.300">
    <property type="entry name" value="P-loop containing nucleotide triphosphate hydrolases"/>
    <property type="match status" value="1"/>
</dbReference>
<dbReference type="GO" id="GO:0005524">
    <property type="term" value="F:ATP binding"/>
    <property type="evidence" value="ECO:0007669"/>
    <property type="project" value="UniProtKB-KW"/>
</dbReference>
<dbReference type="InterPro" id="IPR002611">
    <property type="entry name" value="IstB_ATP-bd"/>
</dbReference>
<dbReference type="SMART" id="SM00382">
    <property type="entry name" value="AAA"/>
    <property type="match status" value="1"/>
</dbReference>
<dbReference type="SUPFAM" id="SSF52540">
    <property type="entry name" value="P-loop containing nucleoside triphosphate hydrolases"/>
    <property type="match status" value="1"/>
</dbReference>
<dbReference type="InterPro" id="IPR003593">
    <property type="entry name" value="AAA+_ATPase"/>
</dbReference>
<proteinExistence type="inferred from homology"/>
<dbReference type="EMBL" id="LN609302">
    <property type="protein sequence ID" value="CEF56299.1"/>
    <property type="molecule type" value="Genomic_DNA"/>
</dbReference>
<protein>
    <submittedName>
        <fullName evidence="6">Putative transposase</fullName>
    </submittedName>
</protein>
<gene>
    <name evidence="5" type="ORF">AGA_1893</name>
    <name evidence="6" type="ORF">AGA_1P162</name>
</gene>
<dbReference type="EMBL" id="LN609303">
    <property type="protein sequence ID" value="CEF57463.1"/>
    <property type="molecule type" value="Genomic_DNA"/>
</dbReference>
<dbReference type="GO" id="GO:0006260">
    <property type="term" value="P:DNA replication"/>
    <property type="evidence" value="ECO:0007669"/>
    <property type="project" value="TreeGrafter"/>
</dbReference>